<dbReference type="PROSITE" id="PS50944">
    <property type="entry name" value="HTH_DTXR"/>
    <property type="match status" value="1"/>
</dbReference>
<comment type="subcellular location">
    <subcellularLocation>
        <location evidence="1">Cytoplasm</location>
    </subcellularLocation>
</comment>
<dbReference type="GO" id="GO:0046914">
    <property type="term" value="F:transition metal ion binding"/>
    <property type="evidence" value="ECO:0007669"/>
    <property type="project" value="InterPro"/>
</dbReference>
<evidence type="ECO:0000256" key="2">
    <source>
        <dbReference type="ARBA" id="ARBA00007871"/>
    </source>
</evidence>
<dbReference type="SMART" id="SM00529">
    <property type="entry name" value="HTH_DTXR"/>
    <property type="match status" value="1"/>
</dbReference>
<evidence type="ECO:0000259" key="12">
    <source>
        <dbReference type="PROSITE" id="PS50944"/>
    </source>
</evidence>
<dbReference type="GO" id="GO:0045892">
    <property type="term" value="P:negative regulation of DNA-templated transcription"/>
    <property type="evidence" value="ECO:0007669"/>
    <property type="project" value="TreeGrafter"/>
</dbReference>
<dbReference type="InterPro" id="IPR007167">
    <property type="entry name" value="Fe-transptr_FeoA-like"/>
</dbReference>
<dbReference type="EMBL" id="CP049934">
    <property type="protein sequence ID" value="QIM15538.1"/>
    <property type="molecule type" value="Genomic_DNA"/>
</dbReference>
<evidence type="ECO:0000256" key="7">
    <source>
        <dbReference type="ARBA" id="ARBA00023125"/>
    </source>
</evidence>
<keyword evidence="6" id="KW-0805">Transcription regulation</keyword>
<dbReference type="Proteomes" id="UP000501387">
    <property type="component" value="Chromosome"/>
</dbReference>
<dbReference type="InterPro" id="IPR050536">
    <property type="entry name" value="DtxR_MntR_Metal-Reg"/>
</dbReference>
<evidence type="ECO:0000256" key="10">
    <source>
        <dbReference type="ARBA" id="ARBA00023211"/>
    </source>
</evidence>
<dbReference type="PANTHER" id="PTHR33238:SF11">
    <property type="entry name" value="TRANSCRIPTIONAL REGULATOR MNTR"/>
    <property type="match status" value="1"/>
</dbReference>
<protein>
    <recommendedName>
        <fullName evidence="11">Manganese transport regulator</fullName>
    </recommendedName>
</protein>
<organism evidence="13 14">
    <name type="scientific">Leucobacter insecticola</name>
    <dbReference type="NCBI Taxonomy" id="2714934"/>
    <lineage>
        <taxon>Bacteria</taxon>
        <taxon>Bacillati</taxon>
        <taxon>Actinomycetota</taxon>
        <taxon>Actinomycetes</taxon>
        <taxon>Micrococcales</taxon>
        <taxon>Microbacteriaceae</taxon>
        <taxon>Leucobacter</taxon>
    </lineage>
</organism>
<evidence type="ECO:0000256" key="6">
    <source>
        <dbReference type="ARBA" id="ARBA00023015"/>
    </source>
</evidence>
<dbReference type="InterPro" id="IPR036421">
    <property type="entry name" value="Fe_dep_repressor_sf"/>
</dbReference>
<comment type="similarity">
    <text evidence="2">Belongs to the DtxR/MntR family.</text>
</comment>
<dbReference type="InterPro" id="IPR001367">
    <property type="entry name" value="Fe_dep_repressor"/>
</dbReference>
<dbReference type="InterPro" id="IPR036390">
    <property type="entry name" value="WH_DNA-bd_sf"/>
</dbReference>
<dbReference type="FunFam" id="1.10.60.10:FF:000004">
    <property type="entry name" value="DtxR family transcriptional regulator"/>
    <property type="match status" value="1"/>
</dbReference>
<dbReference type="InterPro" id="IPR022687">
    <property type="entry name" value="HTH_DTXR"/>
</dbReference>
<dbReference type="SUPFAM" id="SSF47979">
    <property type="entry name" value="Iron-dependent repressor protein, dimerization domain"/>
    <property type="match status" value="1"/>
</dbReference>
<accession>A0A6G8FGP2</accession>
<proteinExistence type="inferred from homology"/>
<dbReference type="RefSeq" id="WP_166321723.1">
    <property type="nucleotide sequence ID" value="NZ_CP049934.1"/>
</dbReference>
<dbReference type="GO" id="GO:0046983">
    <property type="term" value="F:protein dimerization activity"/>
    <property type="evidence" value="ECO:0007669"/>
    <property type="project" value="InterPro"/>
</dbReference>
<keyword evidence="14" id="KW-1185">Reference proteome</keyword>
<dbReference type="InterPro" id="IPR008988">
    <property type="entry name" value="Transcriptional_repressor_C"/>
</dbReference>
<reference evidence="13 14" key="1">
    <citation type="submission" date="2020-03" db="EMBL/GenBank/DDBJ databases">
        <title>Leucobacter sp. nov., isolated from beetles.</title>
        <authorList>
            <person name="Hyun D.-W."/>
            <person name="Bae J.-W."/>
        </authorList>
    </citation>
    <scope>NUCLEOTIDE SEQUENCE [LARGE SCALE GENOMIC DNA]</scope>
    <source>
        <strain evidence="13 14">HDW9B</strain>
    </source>
</reference>
<evidence type="ECO:0000256" key="11">
    <source>
        <dbReference type="ARBA" id="ARBA00032593"/>
    </source>
</evidence>
<evidence type="ECO:0000256" key="3">
    <source>
        <dbReference type="ARBA" id="ARBA00011738"/>
    </source>
</evidence>
<name>A0A6G8FGP2_9MICO</name>
<dbReference type="SUPFAM" id="SSF46785">
    <property type="entry name" value="Winged helix' DNA-binding domain"/>
    <property type="match status" value="1"/>
</dbReference>
<keyword evidence="10" id="KW-0464">Manganese</keyword>
<evidence type="ECO:0000313" key="14">
    <source>
        <dbReference type="Proteomes" id="UP000501387"/>
    </source>
</evidence>
<evidence type="ECO:0000256" key="1">
    <source>
        <dbReference type="ARBA" id="ARBA00004496"/>
    </source>
</evidence>
<evidence type="ECO:0000313" key="13">
    <source>
        <dbReference type="EMBL" id="QIM15538.1"/>
    </source>
</evidence>
<dbReference type="AlphaFoldDB" id="A0A6G8FGP2"/>
<dbReference type="GO" id="GO:0003700">
    <property type="term" value="F:DNA-binding transcription factor activity"/>
    <property type="evidence" value="ECO:0007669"/>
    <property type="project" value="InterPro"/>
</dbReference>
<dbReference type="InterPro" id="IPR022689">
    <property type="entry name" value="Iron_dep_repressor"/>
</dbReference>
<gene>
    <name evidence="13" type="ORF">G7067_02515</name>
</gene>
<keyword evidence="9" id="KW-0804">Transcription</keyword>
<dbReference type="Gene3D" id="1.10.10.10">
    <property type="entry name" value="Winged helix-like DNA-binding domain superfamily/Winged helix DNA-binding domain"/>
    <property type="match status" value="1"/>
</dbReference>
<keyword evidence="5" id="KW-0678">Repressor</keyword>
<keyword evidence="8" id="KW-0010">Activator</keyword>
<comment type="subunit">
    <text evidence="3">Homodimer.</text>
</comment>
<dbReference type="PANTHER" id="PTHR33238">
    <property type="entry name" value="IRON (METAL) DEPENDENT REPRESSOR, DTXR FAMILY"/>
    <property type="match status" value="1"/>
</dbReference>
<dbReference type="SMART" id="SM00899">
    <property type="entry name" value="FeoA"/>
    <property type="match status" value="1"/>
</dbReference>
<dbReference type="GO" id="GO:0005737">
    <property type="term" value="C:cytoplasm"/>
    <property type="evidence" value="ECO:0007669"/>
    <property type="project" value="UniProtKB-SubCell"/>
</dbReference>
<evidence type="ECO:0000256" key="8">
    <source>
        <dbReference type="ARBA" id="ARBA00023159"/>
    </source>
</evidence>
<dbReference type="Gene3D" id="1.10.60.10">
    <property type="entry name" value="Iron dependent repressor, metal binding and dimerisation domain"/>
    <property type="match status" value="1"/>
</dbReference>
<keyword evidence="4" id="KW-0963">Cytoplasm</keyword>
<keyword evidence="7" id="KW-0238">DNA-binding</keyword>
<dbReference type="GO" id="GO:0003677">
    <property type="term" value="F:DNA binding"/>
    <property type="evidence" value="ECO:0007669"/>
    <property type="project" value="UniProtKB-KW"/>
</dbReference>
<dbReference type="KEGG" id="lins:G7067_02515"/>
<feature type="domain" description="HTH dtxR-type" evidence="12">
    <location>
        <begin position="1"/>
        <end position="68"/>
    </location>
</feature>
<dbReference type="InterPro" id="IPR036388">
    <property type="entry name" value="WH-like_DNA-bd_sf"/>
</dbReference>
<evidence type="ECO:0000256" key="4">
    <source>
        <dbReference type="ARBA" id="ARBA00022490"/>
    </source>
</evidence>
<evidence type="ECO:0000256" key="5">
    <source>
        <dbReference type="ARBA" id="ARBA00022491"/>
    </source>
</evidence>
<dbReference type="Pfam" id="PF02742">
    <property type="entry name" value="Fe_dep_repr_C"/>
    <property type="match status" value="1"/>
</dbReference>
<dbReference type="SUPFAM" id="SSF50037">
    <property type="entry name" value="C-terminal domain of transcriptional repressors"/>
    <property type="match status" value="1"/>
</dbReference>
<evidence type="ECO:0000256" key="9">
    <source>
        <dbReference type="ARBA" id="ARBA00023163"/>
    </source>
</evidence>
<sequence length="228" mass="24803">MSQAPVTRMVEDYLTLIWKAYEWPGGEPTTTDMAAQLGVTASSVSANLKKLARDGFIEYEPYGRITLTEIGSQLAIGIVRRHRIIETYLVKQLGLSWDQVHDEADQLEHAVSEVVLARMDEVLGWPTEDPHGDPIPRLEGDTPEPDTVPLLDAQRNVALEVARVSDRSPDVLRYLHARGVTVGARLEVLEVALAVGTVSVAIGSEETGAGQTDITSASAAAIRVRIAR</sequence>
<dbReference type="Pfam" id="PF01325">
    <property type="entry name" value="Fe_dep_repress"/>
    <property type="match status" value="1"/>
</dbReference>
<dbReference type="Pfam" id="PF04023">
    <property type="entry name" value="FeoA"/>
    <property type="match status" value="1"/>
</dbReference>